<reference evidence="2" key="2">
    <citation type="submission" date="2015-08" db="UniProtKB">
        <authorList>
            <consortium name="WormBaseParasite"/>
        </authorList>
    </citation>
    <scope>IDENTIFICATION</scope>
</reference>
<accession>A0A0K0G573</accession>
<sequence length="97" mass="11468">MSLVVVSYHCLEFEKHEVYKIHTINQETKEIVIILYQKIICLGTNMFESTHKTLGVLKSENNYNKFGKILAFFKNKISDFCLEKRFKSITLENFEDI</sequence>
<dbReference type="AlphaFoldDB" id="A0A0K0G573"/>
<proteinExistence type="predicted"/>
<dbReference type="Proteomes" id="UP000035680">
    <property type="component" value="Unassembled WGS sequence"/>
</dbReference>
<protein>
    <submittedName>
        <fullName evidence="2">Uncharacterized protein</fullName>
    </submittedName>
</protein>
<name>A0A0K0G573_STRVS</name>
<organism evidence="1 2">
    <name type="scientific">Strongyloides venezuelensis</name>
    <name type="common">Threadworm</name>
    <dbReference type="NCBI Taxonomy" id="75913"/>
    <lineage>
        <taxon>Eukaryota</taxon>
        <taxon>Metazoa</taxon>
        <taxon>Ecdysozoa</taxon>
        <taxon>Nematoda</taxon>
        <taxon>Chromadorea</taxon>
        <taxon>Rhabditida</taxon>
        <taxon>Tylenchina</taxon>
        <taxon>Panagrolaimomorpha</taxon>
        <taxon>Strongyloidoidea</taxon>
        <taxon>Strongyloididae</taxon>
        <taxon>Strongyloides</taxon>
    </lineage>
</organism>
<keyword evidence="1" id="KW-1185">Reference proteome</keyword>
<dbReference type="WBParaSite" id="SVE_1988700.1">
    <property type="protein sequence ID" value="SVE_1988700.1"/>
    <property type="gene ID" value="SVE_1988700"/>
</dbReference>
<reference evidence="1" key="1">
    <citation type="submission" date="2014-07" db="EMBL/GenBank/DDBJ databases">
        <authorList>
            <person name="Martin A.A"/>
            <person name="De Silva N."/>
        </authorList>
    </citation>
    <scope>NUCLEOTIDE SEQUENCE</scope>
</reference>
<evidence type="ECO:0000313" key="2">
    <source>
        <dbReference type="WBParaSite" id="SVE_1988700.1"/>
    </source>
</evidence>
<evidence type="ECO:0000313" key="1">
    <source>
        <dbReference type="Proteomes" id="UP000035680"/>
    </source>
</evidence>